<evidence type="ECO:0000256" key="2">
    <source>
        <dbReference type="ARBA" id="ARBA00007441"/>
    </source>
</evidence>
<name>A0A9P8M2J4_9HYPO</name>
<dbReference type="EMBL" id="JACEFI010000027">
    <property type="protein sequence ID" value="KAH0592753.1"/>
    <property type="molecule type" value="Genomic_DNA"/>
</dbReference>
<evidence type="ECO:0000313" key="9">
    <source>
        <dbReference type="Proteomes" id="UP000764110"/>
    </source>
</evidence>
<reference evidence="8 9" key="1">
    <citation type="submission" date="2020-07" db="EMBL/GenBank/DDBJ databases">
        <title>Metarhizium humberi genome.</title>
        <authorList>
            <person name="Lysoe E."/>
        </authorList>
    </citation>
    <scope>NUCLEOTIDE SEQUENCE [LARGE SCALE GENOMIC DNA]</scope>
    <source>
        <strain evidence="8 9">ESALQ1638</strain>
    </source>
</reference>
<evidence type="ECO:0000259" key="7">
    <source>
        <dbReference type="Pfam" id="PF00155"/>
    </source>
</evidence>
<keyword evidence="4" id="KW-0808">Transferase</keyword>
<dbReference type="InterPro" id="IPR015421">
    <property type="entry name" value="PyrdxlP-dep_Trfase_major"/>
</dbReference>
<dbReference type="GO" id="GO:0008793">
    <property type="term" value="F:aromatic-amino-acid transaminase activity"/>
    <property type="evidence" value="ECO:0007669"/>
    <property type="project" value="TreeGrafter"/>
</dbReference>
<accession>A0A9P8M2J4</accession>
<organism evidence="8 9">
    <name type="scientific">Metarhizium humberi</name>
    <dbReference type="NCBI Taxonomy" id="2596975"/>
    <lineage>
        <taxon>Eukaryota</taxon>
        <taxon>Fungi</taxon>
        <taxon>Dikarya</taxon>
        <taxon>Ascomycota</taxon>
        <taxon>Pezizomycotina</taxon>
        <taxon>Sordariomycetes</taxon>
        <taxon>Hypocreomycetidae</taxon>
        <taxon>Hypocreales</taxon>
        <taxon>Clavicipitaceae</taxon>
        <taxon>Metarhizium</taxon>
    </lineage>
</organism>
<comment type="similarity">
    <text evidence="2">Belongs to the class-I pyridoxal-phosphate-dependent aminotransferase family.</text>
</comment>
<dbReference type="GO" id="GO:0019878">
    <property type="term" value="P:lysine biosynthetic process via aminoadipic acid"/>
    <property type="evidence" value="ECO:0007669"/>
    <property type="project" value="TreeGrafter"/>
</dbReference>
<dbReference type="SUPFAM" id="SSF53383">
    <property type="entry name" value="PLP-dependent transferases"/>
    <property type="match status" value="1"/>
</dbReference>
<dbReference type="GO" id="GO:0047536">
    <property type="term" value="F:2-aminoadipate transaminase activity"/>
    <property type="evidence" value="ECO:0007669"/>
    <property type="project" value="TreeGrafter"/>
</dbReference>
<dbReference type="GO" id="GO:0006571">
    <property type="term" value="P:tyrosine biosynthetic process"/>
    <property type="evidence" value="ECO:0007669"/>
    <property type="project" value="TreeGrafter"/>
</dbReference>
<comment type="caution">
    <text evidence="8">The sequence shown here is derived from an EMBL/GenBank/DDBJ whole genome shotgun (WGS) entry which is preliminary data.</text>
</comment>
<feature type="region of interest" description="Disordered" evidence="6">
    <location>
        <begin position="56"/>
        <end position="76"/>
    </location>
</feature>
<proteinExistence type="inferred from homology"/>
<evidence type="ECO:0000256" key="5">
    <source>
        <dbReference type="ARBA" id="ARBA00022898"/>
    </source>
</evidence>
<dbReference type="InterPro" id="IPR050859">
    <property type="entry name" value="Class-I_PLP-dep_aminotransf"/>
</dbReference>
<protein>
    <recommendedName>
        <fullName evidence="7">Aminotransferase class I/classII large domain-containing protein</fullName>
    </recommendedName>
</protein>
<keyword evidence="3" id="KW-0032">Aminotransferase</keyword>
<sequence>MLQQKIFQIRNKRAQSEPLPTGSAPYTNSNFYKLRQHGLKPKARCWEHRFSINSHSQKSSPLKSASRSSGGSVRTITLGTARPAQEFYPWESLSMRCPDIESAKVDGAVEANATISCDRGEEAYDLSTAMNYGYSAGSPQLLRYVTEHVELVHNPPYDNWESCLSCGTTSAIEIAFRIFCNPGDTILVEDYTYSGTITAAKAQELNLLGIKMDENGLLPDDLDEKLNAWDVSKGRKPFVLYTIPCGQNPTSATQTTERRKAVYEVAVKNDLYIIEDDPYYFLQLDISGGKASSAENYFKHLPLSYLSLDSSGRVLRMDTLSKILAPGLRCGWVTGSAQLAGGM</sequence>
<dbReference type="AlphaFoldDB" id="A0A9P8M2J4"/>
<feature type="compositionally biased region" description="Low complexity" evidence="6">
    <location>
        <begin position="56"/>
        <end position="72"/>
    </location>
</feature>
<dbReference type="Pfam" id="PF00155">
    <property type="entry name" value="Aminotran_1_2"/>
    <property type="match status" value="1"/>
</dbReference>
<dbReference type="InterPro" id="IPR015424">
    <property type="entry name" value="PyrdxlP-dep_Trfase"/>
</dbReference>
<evidence type="ECO:0000256" key="4">
    <source>
        <dbReference type="ARBA" id="ARBA00022679"/>
    </source>
</evidence>
<gene>
    <name evidence="8" type="ORF">MHUMG1_09577</name>
</gene>
<keyword evidence="5" id="KW-0663">Pyridoxal phosphate</keyword>
<dbReference type="GO" id="GO:0030170">
    <property type="term" value="F:pyridoxal phosphate binding"/>
    <property type="evidence" value="ECO:0007669"/>
    <property type="project" value="InterPro"/>
</dbReference>
<dbReference type="PANTHER" id="PTHR42790">
    <property type="entry name" value="AMINOTRANSFERASE"/>
    <property type="match status" value="1"/>
</dbReference>
<dbReference type="PANTHER" id="PTHR42790:SF21">
    <property type="entry name" value="AROMATIC_AMINOADIPATE AMINOTRANSFERASE 1"/>
    <property type="match status" value="1"/>
</dbReference>
<dbReference type="Gene3D" id="3.40.640.10">
    <property type="entry name" value="Type I PLP-dependent aspartate aminotransferase-like (Major domain)"/>
    <property type="match status" value="1"/>
</dbReference>
<dbReference type="Proteomes" id="UP000764110">
    <property type="component" value="Unassembled WGS sequence"/>
</dbReference>
<evidence type="ECO:0000313" key="8">
    <source>
        <dbReference type="EMBL" id="KAH0592753.1"/>
    </source>
</evidence>
<dbReference type="GO" id="GO:0009074">
    <property type="term" value="P:aromatic amino acid family catabolic process"/>
    <property type="evidence" value="ECO:0007669"/>
    <property type="project" value="TreeGrafter"/>
</dbReference>
<comment type="cofactor">
    <cofactor evidence="1">
        <name>pyridoxal 5'-phosphate</name>
        <dbReference type="ChEBI" id="CHEBI:597326"/>
    </cofactor>
</comment>
<evidence type="ECO:0000256" key="3">
    <source>
        <dbReference type="ARBA" id="ARBA00022576"/>
    </source>
</evidence>
<feature type="domain" description="Aminotransferase class I/classII large" evidence="7">
    <location>
        <begin position="114"/>
        <end position="340"/>
    </location>
</feature>
<evidence type="ECO:0000256" key="1">
    <source>
        <dbReference type="ARBA" id="ARBA00001933"/>
    </source>
</evidence>
<keyword evidence="9" id="KW-1185">Reference proteome</keyword>
<evidence type="ECO:0000256" key="6">
    <source>
        <dbReference type="SAM" id="MobiDB-lite"/>
    </source>
</evidence>
<dbReference type="CDD" id="cd00609">
    <property type="entry name" value="AAT_like"/>
    <property type="match status" value="1"/>
</dbReference>
<dbReference type="InterPro" id="IPR004839">
    <property type="entry name" value="Aminotransferase_I/II_large"/>
</dbReference>